<evidence type="ECO:0000256" key="9">
    <source>
        <dbReference type="PIRNR" id="PIRNR016636"/>
    </source>
</evidence>
<name>A0A0S4QUJ3_9ACTN</name>
<protein>
    <submittedName>
        <fullName evidence="12">D-alanyl-lipoteichoic acid acyltransferase DltB, MBOAT superfamily</fullName>
    </submittedName>
</protein>
<dbReference type="GO" id="GO:0016746">
    <property type="term" value="F:acyltransferase activity"/>
    <property type="evidence" value="ECO:0007669"/>
    <property type="project" value="UniProtKB-KW"/>
</dbReference>
<keyword evidence="13" id="KW-1185">Reference proteome</keyword>
<feature type="transmembrane region" description="Helical" evidence="11">
    <location>
        <begin position="7"/>
        <end position="28"/>
    </location>
</feature>
<feature type="transmembrane region" description="Helical" evidence="11">
    <location>
        <begin position="48"/>
        <end position="67"/>
    </location>
</feature>
<comment type="subcellular location">
    <subcellularLocation>
        <location evidence="1">Cell membrane</location>
        <topology evidence="1">Multi-pass membrane protein</topology>
    </subcellularLocation>
</comment>
<feature type="region of interest" description="Disordered" evidence="10">
    <location>
        <begin position="346"/>
        <end position="428"/>
    </location>
</feature>
<reference evidence="13" key="1">
    <citation type="submission" date="2015-11" db="EMBL/GenBank/DDBJ databases">
        <authorList>
            <person name="Varghese N."/>
        </authorList>
    </citation>
    <scope>NUCLEOTIDE SEQUENCE [LARGE SCALE GENOMIC DNA]</scope>
    <source>
        <strain evidence="13">DSM 45899</strain>
    </source>
</reference>
<evidence type="ECO:0000256" key="10">
    <source>
        <dbReference type="SAM" id="MobiDB-lite"/>
    </source>
</evidence>
<evidence type="ECO:0000256" key="5">
    <source>
        <dbReference type="ARBA" id="ARBA00022692"/>
    </source>
</evidence>
<gene>
    <name evidence="12" type="ORF">Ga0074812_12182</name>
</gene>
<dbReference type="Proteomes" id="UP000198802">
    <property type="component" value="Unassembled WGS sequence"/>
</dbReference>
<dbReference type="GO" id="GO:0042121">
    <property type="term" value="P:alginic acid biosynthetic process"/>
    <property type="evidence" value="ECO:0007669"/>
    <property type="project" value="InterPro"/>
</dbReference>
<dbReference type="Pfam" id="PF03062">
    <property type="entry name" value="MBOAT"/>
    <property type="match status" value="1"/>
</dbReference>
<dbReference type="RefSeq" id="WP_091282219.1">
    <property type="nucleotide sequence ID" value="NZ_FAOZ01000021.1"/>
</dbReference>
<dbReference type="PANTHER" id="PTHR13285">
    <property type="entry name" value="ACYLTRANSFERASE"/>
    <property type="match status" value="1"/>
</dbReference>
<dbReference type="InterPro" id="IPR004299">
    <property type="entry name" value="MBOAT_fam"/>
</dbReference>
<dbReference type="InterPro" id="IPR051085">
    <property type="entry name" value="MB_O-acyltransferase"/>
</dbReference>
<evidence type="ECO:0000313" key="13">
    <source>
        <dbReference type="Proteomes" id="UP000198802"/>
    </source>
</evidence>
<feature type="transmembrane region" description="Helical" evidence="11">
    <location>
        <begin position="431"/>
        <end position="449"/>
    </location>
</feature>
<evidence type="ECO:0000256" key="4">
    <source>
        <dbReference type="ARBA" id="ARBA00022679"/>
    </source>
</evidence>
<keyword evidence="3 9" id="KW-1003">Cell membrane</keyword>
<feature type="transmembrane region" description="Helical" evidence="11">
    <location>
        <begin position="502"/>
        <end position="525"/>
    </location>
</feature>
<feature type="compositionally biased region" description="Gly residues" evidence="10">
    <location>
        <begin position="349"/>
        <end position="361"/>
    </location>
</feature>
<feature type="transmembrane region" description="Helical" evidence="11">
    <location>
        <begin position="537"/>
        <end position="555"/>
    </location>
</feature>
<keyword evidence="7 9" id="KW-0472">Membrane</keyword>
<dbReference type="PIRSF" id="PIRSF500217">
    <property type="entry name" value="AlgI"/>
    <property type="match status" value="1"/>
</dbReference>
<feature type="compositionally biased region" description="Gly residues" evidence="10">
    <location>
        <begin position="371"/>
        <end position="383"/>
    </location>
</feature>
<proteinExistence type="inferred from homology"/>
<keyword evidence="8 9" id="KW-0012">Acyltransferase</keyword>
<dbReference type="InterPro" id="IPR028362">
    <property type="entry name" value="AlgI"/>
</dbReference>
<evidence type="ECO:0000256" key="1">
    <source>
        <dbReference type="ARBA" id="ARBA00004651"/>
    </source>
</evidence>
<comment type="similarity">
    <text evidence="2 9">Belongs to the membrane-bound acyltransferase family.</text>
</comment>
<evidence type="ECO:0000256" key="2">
    <source>
        <dbReference type="ARBA" id="ARBA00010323"/>
    </source>
</evidence>
<feature type="transmembrane region" description="Helical" evidence="11">
    <location>
        <begin position="461"/>
        <end position="478"/>
    </location>
</feature>
<evidence type="ECO:0000256" key="8">
    <source>
        <dbReference type="ARBA" id="ARBA00023315"/>
    </source>
</evidence>
<evidence type="ECO:0000256" key="6">
    <source>
        <dbReference type="ARBA" id="ARBA00022989"/>
    </source>
</evidence>
<keyword evidence="5 11" id="KW-0812">Transmembrane</keyword>
<feature type="transmembrane region" description="Helical" evidence="11">
    <location>
        <begin position="114"/>
        <end position="135"/>
    </location>
</feature>
<dbReference type="GO" id="GO:0005886">
    <property type="term" value="C:plasma membrane"/>
    <property type="evidence" value="ECO:0007669"/>
    <property type="project" value="UniProtKB-SubCell"/>
</dbReference>
<accession>A0A0S4QUJ3</accession>
<keyword evidence="6 11" id="KW-1133">Transmembrane helix</keyword>
<dbReference type="PANTHER" id="PTHR13285:SF23">
    <property type="entry name" value="TEICHOIC ACID D-ALANYLTRANSFERASE"/>
    <property type="match status" value="1"/>
</dbReference>
<feature type="transmembrane region" description="Helical" evidence="11">
    <location>
        <begin position="74"/>
        <end position="94"/>
    </location>
</feature>
<feature type="transmembrane region" description="Helical" evidence="11">
    <location>
        <begin position="307"/>
        <end position="333"/>
    </location>
</feature>
<evidence type="ECO:0000256" key="7">
    <source>
        <dbReference type="ARBA" id="ARBA00023136"/>
    </source>
</evidence>
<evidence type="ECO:0000256" key="11">
    <source>
        <dbReference type="SAM" id="Phobius"/>
    </source>
</evidence>
<keyword evidence="4 9" id="KW-0808">Transferase</keyword>
<dbReference type="InterPro" id="IPR024194">
    <property type="entry name" value="Ac/AlaTfrase_AlgI/DltB"/>
</dbReference>
<evidence type="ECO:0000256" key="3">
    <source>
        <dbReference type="ARBA" id="ARBA00022475"/>
    </source>
</evidence>
<dbReference type="AlphaFoldDB" id="A0A0S4QUJ3"/>
<dbReference type="PIRSF" id="PIRSF016636">
    <property type="entry name" value="AlgI_DltB"/>
    <property type="match status" value="1"/>
</dbReference>
<evidence type="ECO:0000313" key="12">
    <source>
        <dbReference type="EMBL" id="CUU58706.1"/>
    </source>
</evidence>
<sequence>MVFPTIEFAAFLVIVMAVSWLLMPVPALWKPFILAASYFFYSYADARFVLLIISSTLINQLAAVAIGRWRDRRILIAAIVCDLGLLGWFKYYGFFALSVDRALQDIGLPAPLPLLQVALPIGISFFTFQALSYVIDVWRGDIRPVSLIDFAVYEAFFPHLVAGPIVRASEFTPQLATPRDPSQVQVTRSIFLIGGGLVKKVVLADLLATRIVDPVFDAPGQHSSGEIAVAVYGYAVQIYCDFSAYSDIAIGVALLLGFRFPDNFDRPYAAVSLQDFWRRWHMTLSRWLRDYVYLPLGGNRRGRRRTYLNLMITMVLGGLWHGAAWTFVIWGALHGGVLAGERAWRAHRGGPGGRPGRGPTGATGPRHRAGGTAGAGGTGGAGGTVVLPRPKQPELAEPGFAASHPLPAPTPSREELPGTGIAPTGPREPGLAAGAAVLATAAQPIAATTPMRGPTNLPRVWLGRILVFHFVCAAWVLFRSPDLGTAAEIFGRLFTAGGPSPLVTTTVLVAIAAGLGAAAVPSWWWVRAQGLFAARRLGTQIILVVTFLLVIYAFVGQQDVAPFIYFRF</sequence>
<dbReference type="EMBL" id="FAOZ01000021">
    <property type="protein sequence ID" value="CUU58706.1"/>
    <property type="molecule type" value="Genomic_DNA"/>
</dbReference>
<organism evidence="12 13">
    <name type="scientific">Parafrankia irregularis</name>
    <dbReference type="NCBI Taxonomy" id="795642"/>
    <lineage>
        <taxon>Bacteria</taxon>
        <taxon>Bacillati</taxon>
        <taxon>Actinomycetota</taxon>
        <taxon>Actinomycetes</taxon>
        <taxon>Frankiales</taxon>
        <taxon>Frankiaceae</taxon>
        <taxon>Parafrankia</taxon>
    </lineage>
</organism>